<feature type="region of interest" description="Disordered" evidence="1">
    <location>
        <begin position="243"/>
        <end position="423"/>
    </location>
</feature>
<dbReference type="Pfam" id="PF06022">
    <property type="entry name" value="Cir_Bir_Yir"/>
    <property type="match status" value="1"/>
</dbReference>
<accession>A0A1C6WI46</accession>
<protein>
    <submittedName>
        <fullName evidence="2">CIR protein</fullName>
    </submittedName>
</protein>
<feature type="non-terminal residue" evidence="2">
    <location>
        <position position="423"/>
    </location>
</feature>
<proteinExistence type="predicted"/>
<name>A0A1C6WI46_PLACE</name>
<gene>
    <name evidence="2" type="ORF">PCHDS_000518600</name>
</gene>
<organism evidence="2">
    <name type="scientific">Plasmodium chabaudi adami</name>
    <dbReference type="NCBI Taxonomy" id="5826"/>
    <lineage>
        <taxon>Eukaryota</taxon>
        <taxon>Sar</taxon>
        <taxon>Alveolata</taxon>
        <taxon>Apicomplexa</taxon>
        <taxon>Aconoidasida</taxon>
        <taxon>Haemosporida</taxon>
        <taxon>Plasmodiidae</taxon>
        <taxon>Plasmodium</taxon>
        <taxon>Plasmodium (Vinckeia)</taxon>
    </lineage>
</organism>
<feature type="compositionally biased region" description="Basic residues" evidence="1">
    <location>
        <begin position="243"/>
        <end position="252"/>
    </location>
</feature>
<feature type="compositionally biased region" description="Polar residues" evidence="1">
    <location>
        <begin position="316"/>
        <end position="330"/>
    </location>
</feature>
<feature type="non-terminal residue" evidence="2">
    <location>
        <position position="1"/>
    </location>
</feature>
<feature type="compositionally biased region" description="Basic and acidic residues" evidence="1">
    <location>
        <begin position="398"/>
        <end position="409"/>
    </location>
</feature>
<dbReference type="AlphaFoldDB" id="A0A1C6WI46"/>
<reference evidence="2" key="1">
    <citation type="submission" date="2016-08" db="EMBL/GenBank/DDBJ databases">
        <authorList>
            <consortium name="Pathogen Informatics"/>
        </authorList>
    </citation>
    <scope>NUCLEOTIDE SEQUENCE</scope>
    <source>
        <strain evidence="2">DS</strain>
    </source>
</reference>
<feature type="compositionally biased region" description="Polar residues" evidence="1">
    <location>
        <begin position="279"/>
        <end position="292"/>
    </location>
</feature>
<dbReference type="InterPro" id="IPR006477">
    <property type="entry name" value="Yir_bir_cir"/>
</dbReference>
<dbReference type="Proteomes" id="UP000507536">
    <property type="component" value="Unassembled WGS sequence"/>
</dbReference>
<evidence type="ECO:0000256" key="1">
    <source>
        <dbReference type="SAM" id="MobiDB-lite"/>
    </source>
</evidence>
<feature type="compositionally biased region" description="Gly residues" evidence="1">
    <location>
        <begin position="410"/>
        <end position="423"/>
    </location>
</feature>
<dbReference type="EMBL" id="FMIN01000245">
    <property type="protein sequence ID" value="SCL87782.1"/>
    <property type="molecule type" value="Genomic_DNA"/>
</dbReference>
<feature type="compositionally biased region" description="Low complexity" evidence="1">
    <location>
        <begin position="368"/>
        <end position="379"/>
    </location>
</feature>
<evidence type="ECO:0000313" key="2">
    <source>
        <dbReference type="EMBL" id="SCL87782.1"/>
    </source>
</evidence>
<sequence>CEFLIEADSYFNDKNVDTEEINKHLTIKGYCYNDDCKTNEDSINALTTYIFKEFKKSIKNDKYNEYDECFLMWLSDKLLKIHIESKGKKDEINYMDGTTLNQAYKNYLEKHKVKLGYWVFFDNIKGLKEANLKYMAEFYKLLNNICKTIADYNDNGAESRKLSKYSKNCLSQYRTLYMNISECKSYLRLLNKLKGIYDDFRNYAIQENSSKNNLETKLKKLTREDGVEMNAVRGFKPYRFSKKKCYSRKKKPNPGPAPTTTIQKESPGSHGVSNAAGGQLSNQENTSKGSDSGQDKTTNEIGKQGGGIVHKPEQSPDGQHQNSGSKQGNSIDGPENSDVLENRGKIPSTDEPEKQPLVSEVKEPSLPETSQETQLQTQSDPAQKEGSNHSDGQGASKCETKDSGSERGNGDGGANEPGAPSGG</sequence>